<dbReference type="Proteomes" id="UP000238325">
    <property type="component" value="Unassembled WGS sequence"/>
</dbReference>
<dbReference type="AlphaFoldDB" id="A0A2S9CZZ9"/>
<accession>A0A2S9CZZ9</accession>
<keyword evidence="4" id="KW-1185">Reference proteome</keyword>
<evidence type="ECO:0000313" key="4">
    <source>
        <dbReference type="Proteomes" id="UP000238325"/>
    </source>
</evidence>
<gene>
    <name evidence="2" type="ORF">CQ022_07465</name>
    <name evidence="3" type="ORF">CQ033_01135</name>
</gene>
<proteinExistence type="predicted"/>
<comment type="caution">
    <text evidence="2">The sequence shown here is derived from an EMBL/GenBank/DDBJ whole genome shotgun (WGS) entry which is preliminary data.</text>
</comment>
<dbReference type="EMBL" id="PCPH01000001">
    <property type="protein sequence ID" value="PRB91832.1"/>
    <property type="molecule type" value="Genomic_DNA"/>
</dbReference>
<sequence length="124" mass="14771">MKTFVKYDYFIQLVTLIVCIVGAVMEYKDWKFIEFYFAVGGVQLVSYLIRLFLQLKQSSDFRVYGLTIMPVWICLLLVDQKIYNEFTMALMGIFLLISLFYTPMMAILYVYDCYNTYEPYKSQL</sequence>
<feature type="transmembrane region" description="Helical" evidence="1">
    <location>
        <begin position="7"/>
        <end position="25"/>
    </location>
</feature>
<feature type="transmembrane region" description="Helical" evidence="1">
    <location>
        <begin position="31"/>
        <end position="49"/>
    </location>
</feature>
<feature type="transmembrane region" description="Helical" evidence="1">
    <location>
        <begin position="61"/>
        <end position="78"/>
    </location>
</feature>
<evidence type="ECO:0000313" key="2">
    <source>
        <dbReference type="EMBL" id="PRB86079.1"/>
    </source>
</evidence>
<feature type="transmembrane region" description="Helical" evidence="1">
    <location>
        <begin position="90"/>
        <end position="111"/>
    </location>
</feature>
<name>A0A2S9CZZ9_CHRCI</name>
<dbReference type="EMBL" id="PCPP01000001">
    <property type="protein sequence ID" value="PRB86079.1"/>
    <property type="molecule type" value="Genomic_DNA"/>
</dbReference>
<evidence type="ECO:0000256" key="1">
    <source>
        <dbReference type="SAM" id="Phobius"/>
    </source>
</evidence>
<evidence type="ECO:0000313" key="5">
    <source>
        <dbReference type="Proteomes" id="UP000238534"/>
    </source>
</evidence>
<protein>
    <submittedName>
        <fullName evidence="2">Uncharacterized protein</fullName>
    </submittedName>
</protein>
<organism evidence="2 5">
    <name type="scientific">Chryseobacterium culicis</name>
    <dbReference type="NCBI Taxonomy" id="680127"/>
    <lineage>
        <taxon>Bacteria</taxon>
        <taxon>Pseudomonadati</taxon>
        <taxon>Bacteroidota</taxon>
        <taxon>Flavobacteriia</taxon>
        <taxon>Flavobacteriales</taxon>
        <taxon>Weeksellaceae</taxon>
        <taxon>Chryseobacterium group</taxon>
        <taxon>Chryseobacterium</taxon>
    </lineage>
</organism>
<dbReference type="OrthoDB" id="1270942at2"/>
<dbReference type="RefSeq" id="WP_105680817.1">
    <property type="nucleotide sequence ID" value="NZ_JBBGZD010000001.1"/>
</dbReference>
<keyword evidence="1" id="KW-0472">Membrane</keyword>
<keyword evidence="1" id="KW-1133">Transmembrane helix</keyword>
<reference evidence="4 5" key="1">
    <citation type="submission" date="2017-09" db="EMBL/GenBank/DDBJ databases">
        <title>Genomic, metabolic, and phenotypic characteristics of bacterial isolates from the natural microbiome of the model nematode Caenorhabditis elegans.</title>
        <authorList>
            <person name="Zimmermann J."/>
            <person name="Obeng N."/>
            <person name="Yang W."/>
            <person name="Obeng O."/>
            <person name="Kissoyan K."/>
            <person name="Pees B."/>
            <person name="Dirksen P."/>
            <person name="Hoppner M."/>
            <person name="Franke A."/>
            <person name="Rosenstiel P."/>
            <person name="Leippe M."/>
            <person name="Dierking K."/>
            <person name="Kaleta C."/>
            <person name="Schulenburg H."/>
        </authorList>
    </citation>
    <scope>NUCLEOTIDE SEQUENCE [LARGE SCALE GENOMIC DNA]</scope>
    <source>
        <strain evidence="2 5">MYb25</strain>
        <strain evidence="3 4">MYb44</strain>
    </source>
</reference>
<dbReference type="Proteomes" id="UP000238534">
    <property type="component" value="Unassembled WGS sequence"/>
</dbReference>
<keyword evidence="1" id="KW-0812">Transmembrane</keyword>
<evidence type="ECO:0000313" key="3">
    <source>
        <dbReference type="EMBL" id="PRB91832.1"/>
    </source>
</evidence>